<dbReference type="Proteomes" id="UP001497512">
    <property type="component" value="Chromosome 7"/>
</dbReference>
<name>A0ABP0UXH8_9BRYO</name>
<organism evidence="2 3">
    <name type="scientific">Sphagnum troendelagicum</name>
    <dbReference type="NCBI Taxonomy" id="128251"/>
    <lineage>
        <taxon>Eukaryota</taxon>
        <taxon>Viridiplantae</taxon>
        <taxon>Streptophyta</taxon>
        <taxon>Embryophyta</taxon>
        <taxon>Bryophyta</taxon>
        <taxon>Sphagnophytina</taxon>
        <taxon>Sphagnopsida</taxon>
        <taxon>Sphagnales</taxon>
        <taxon>Sphagnaceae</taxon>
        <taxon>Sphagnum</taxon>
    </lineage>
</organism>
<keyword evidence="3" id="KW-1185">Reference proteome</keyword>
<proteinExistence type="predicted"/>
<protein>
    <submittedName>
        <fullName evidence="2">Uncharacterized protein</fullName>
    </submittedName>
</protein>
<reference evidence="2" key="1">
    <citation type="submission" date="2024-02" db="EMBL/GenBank/DDBJ databases">
        <authorList>
            <consortium name="ELIXIR-Norway"/>
            <consortium name="Elixir Norway"/>
        </authorList>
    </citation>
    <scope>NUCLEOTIDE SEQUENCE</scope>
</reference>
<feature type="compositionally biased region" description="Polar residues" evidence="1">
    <location>
        <begin position="25"/>
        <end position="36"/>
    </location>
</feature>
<evidence type="ECO:0000313" key="3">
    <source>
        <dbReference type="Proteomes" id="UP001497512"/>
    </source>
</evidence>
<sequence>MGTKSRGARALCSKATTAPICPKQHPQQTVLTQTRPPTCPSIGHRPVPRNTTVVVLVKGPAGFAGLRGSGSRTF</sequence>
<feature type="region of interest" description="Disordered" evidence="1">
    <location>
        <begin position="23"/>
        <end position="47"/>
    </location>
</feature>
<accession>A0ABP0UXH8</accession>
<evidence type="ECO:0000256" key="1">
    <source>
        <dbReference type="SAM" id="MobiDB-lite"/>
    </source>
</evidence>
<dbReference type="EMBL" id="OZ019899">
    <property type="protein sequence ID" value="CAK9232479.1"/>
    <property type="molecule type" value="Genomic_DNA"/>
</dbReference>
<evidence type="ECO:0000313" key="2">
    <source>
        <dbReference type="EMBL" id="CAK9232479.1"/>
    </source>
</evidence>
<gene>
    <name evidence="2" type="ORF">CSSPTR1EN2_LOCUS21278</name>
</gene>